<dbReference type="RefSeq" id="WP_121218276.1">
    <property type="nucleotide sequence ID" value="NZ_JBIUBA010000062.1"/>
</dbReference>
<sequence>MSGHLNVSGEAIGRSGDQLTGTAERLTGEIASFRASLASYGNPFGGDDLGSAMQMVYDVISEAAMESFEDNAAVMTETGGKLVEMGAEYVNVEQANHSLFTSLGGDGTR</sequence>
<gene>
    <name evidence="2" type="ORF">DFJ66_0936</name>
</gene>
<evidence type="ECO:0000313" key="2">
    <source>
        <dbReference type="EMBL" id="RKT67760.1"/>
    </source>
</evidence>
<dbReference type="EMBL" id="RBXR01000001">
    <property type="protein sequence ID" value="RKT67760.1"/>
    <property type="molecule type" value="Genomic_DNA"/>
</dbReference>
<evidence type="ECO:0000313" key="3">
    <source>
        <dbReference type="Proteomes" id="UP000272729"/>
    </source>
</evidence>
<dbReference type="AlphaFoldDB" id="A0A495X1G1"/>
<comment type="caution">
    <text evidence="2">The sequence shown here is derived from an EMBL/GenBank/DDBJ whole genome shotgun (WGS) entry which is preliminary data.</text>
</comment>
<dbReference type="OrthoDB" id="3696413at2"/>
<protein>
    <recommendedName>
        <fullName evidence="4">Excreted virulence factor EspC (Type VII ESX diderm)</fullName>
    </recommendedName>
</protein>
<feature type="region of interest" description="Disordered" evidence="1">
    <location>
        <begin position="1"/>
        <end position="20"/>
    </location>
</feature>
<name>A0A495X1G1_9PSEU</name>
<evidence type="ECO:0000256" key="1">
    <source>
        <dbReference type="SAM" id="MobiDB-lite"/>
    </source>
</evidence>
<reference evidence="2 3" key="1">
    <citation type="submission" date="2018-10" db="EMBL/GenBank/DDBJ databases">
        <title>Sequencing the genomes of 1000 actinobacteria strains.</title>
        <authorList>
            <person name="Klenk H.-P."/>
        </authorList>
    </citation>
    <scope>NUCLEOTIDE SEQUENCE [LARGE SCALE GENOMIC DNA]</scope>
    <source>
        <strain evidence="2 3">DSM 43911</strain>
    </source>
</reference>
<keyword evidence="3" id="KW-1185">Reference proteome</keyword>
<accession>A0A495X1G1</accession>
<proteinExistence type="predicted"/>
<dbReference type="Proteomes" id="UP000272729">
    <property type="component" value="Unassembled WGS sequence"/>
</dbReference>
<organism evidence="2 3">
    <name type="scientific">Saccharothrix variisporea</name>
    <dbReference type="NCBI Taxonomy" id="543527"/>
    <lineage>
        <taxon>Bacteria</taxon>
        <taxon>Bacillati</taxon>
        <taxon>Actinomycetota</taxon>
        <taxon>Actinomycetes</taxon>
        <taxon>Pseudonocardiales</taxon>
        <taxon>Pseudonocardiaceae</taxon>
        <taxon>Saccharothrix</taxon>
    </lineage>
</organism>
<evidence type="ECO:0008006" key="4">
    <source>
        <dbReference type="Google" id="ProtNLM"/>
    </source>
</evidence>